<evidence type="ECO:0000313" key="1">
    <source>
        <dbReference type="EMBL" id="TGL57164.1"/>
    </source>
</evidence>
<protein>
    <recommendedName>
        <fullName evidence="3">Tetratricopeptide repeat protein</fullName>
    </recommendedName>
</protein>
<dbReference type="EMBL" id="RQGD01000039">
    <property type="protein sequence ID" value="TGL57164.1"/>
    <property type="molecule type" value="Genomic_DNA"/>
</dbReference>
<evidence type="ECO:0008006" key="3">
    <source>
        <dbReference type="Google" id="ProtNLM"/>
    </source>
</evidence>
<proteinExistence type="predicted"/>
<dbReference type="Proteomes" id="UP000297693">
    <property type="component" value="Unassembled WGS sequence"/>
</dbReference>
<keyword evidence="2" id="KW-1185">Reference proteome</keyword>
<organism evidence="1 2">
    <name type="scientific">Leptospira ognonensis</name>
    <dbReference type="NCBI Taxonomy" id="2484945"/>
    <lineage>
        <taxon>Bacteria</taxon>
        <taxon>Pseudomonadati</taxon>
        <taxon>Spirochaetota</taxon>
        <taxon>Spirochaetia</taxon>
        <taxon>Leptospirales</taxon>
        <taxon>Leptospiraceae</taxon>
        <taxon>Leptospira</taxon>
    </lineage>
</organism>
<dbReference type="OrthoDB" id="337896at2"/>
<reference evidence="1" key="1">
    <citation type="journal article" date="2019" name="PLoS Negl. Trop. Dis.">
        <title>Revisiting the worldwide diversity of Leptospira species in the environment.</title>
        <authorList>
            <person name="Vincent A.T."/>
            <person name="Schiettekatte O."/>
            <person name="Bourhy P."/>
            <person name="Veyrier F.J."/>
            <person name="Picardeau M."/>
        </authorList>
    </citation>
    <scope>NUCLEOTIDE SEQUENCE [LARGE SCALE GENOMIC DNA]</scope>
    <source>
        <strain evidence="1">201702476</strain>
    </source>
</reference>
<evidence type="ECO:0000313" key="2">
    <source>
        <dbReference type="Proteomes" id="UP000297693"/>
    </source>
</evidence>
<accession>A0A4R9JVZ6</accession>
<gene>
    <name evidence="1" type="ORF">EHQ58_15390</name>
</gene>
<name>A0A4R9JVZ6_9LEPT</name>
<dbReference type="AlphaFoldDB" id="A0A4R9JVZ6"/>
<dbReference type="RefSeq" id="WP_135624792.1">
    <property type="nucleotide sequence ID" value="NZ_RQGD01000039.1"/>
</dbReference>
<sequence length="318" mass="36555">MIHILTFIFLLITSQPIFSSDSTSYKRAYEMESLSTLFAIPLYEQTLQSSNPKNMQKAAVSRLFYLYKKHNKIIEALLLGTRYSSIISSKDKAGIWKSIVEIYKPVSYENLTTAYILAVKASVENHAELLGYLKEYKETKLFEFVFIVLYKRKQYELISILLEEDPTLTSSPLYEGMVKIRLNPEKGKEYLANIPSDVDKDNGTKADLLYLLGQYYRAIGDNSISARYFRMSGSFLWPERAKIETAKSLVLAGNFSEACQTYTFTPSPNEEVMQIFYLVCNKKDKDFLREIKSSLKALGSKEGGEFFQKVNQSLEKWD</sequence>
<comment type="caution">
    <text evidence="1">The sequence shown here is derived from an EMBL/GenBank/DDBJ whole genome shotgun (WGS) entry which is preliminary data.</text>
</comment>